<dbReference type="GO" id="GO:0047580">
    <property type="term" value="F:4-hydroxyproline epimerase activity"/>
    <property type="evidence" value="ECO:0007669"/>
    <property type="project" value="UniProtKB-EC"/>
</dbReference>
<protein>
    <submittedName>
        <fullName evidence="2">4-hydroxyproline epimerase</fullName>
        <ecNumber evidence="2">5.1.1.8</ecNumber>
    </submittedName>
</protein>
<dbReference type="SUPFAM" id="SSF54506">
    <property type="entry name" value="Diaminopimelate epimerase-like"/>
    <property type="match status" value="1"/>
</dbReference>
<dbReference type="AlphaFoldDB" id="A0A517T133"/>
<dbReference type="OrthoDB" id="181267at2"/>
<gene>
    <name evidence="2" type="ORF">SV7mr_46260</name>
</gene>
<evidence type="ECO:0000256" key="1">
    <source>
        <dbReference type="ARBA" id="ARBA00007529"/>
    </source>
</evidence>
<dbReference type="EC" id="5.1.1.8" evidence="2"/>
<evidence type="ECO:0000313" key="3">
    <source>
        <dbReference type="Proteomes" id="UP000315003"/>
    </source>
</evidence>
<evidence type="ECO:0000313" key="2">
    <source>
        <dbReference type="EMBL" id="QDT62079.1"/>
    </source>
</evidence>
<dbReference type="PANTHER" id="PTHR33442">
    <property type="entry name" value="TRANS-3-HYDROXY-L-PROLINE DEHYDRATASE"/>
    <property type="match status" value="1"/>
</dbReference>
<organism evidence="2 3">
    <name type="scientific">Stieleria bergensis</name>
    <dbReference type="NCBI Taxonomy" id="2528025"/>
    <lineage>
        <taxon>Bacteria</taxon>
        <taxon>Pseudomonadati</taxon>
        <taxon>Planctomycetota</taxon>
        <taxon>Planctomycetia</taxon>
        <taxon>Pirellulales</taxon>
        <taxon>Pirellulaceae</taxon>
        <taxon>Stieleria</taxon>
    </lineage>
</organism>
<dbReference type="RefSeq" id="WP_145276588.1">
    <property type="nucleotide sequence ID" value="NZ_CP036272.1"/>
</dbReference>
<dbReference type="InterPro" id="IPR008794">
    <property type="entry name" value="Pro_racemase_fam"/>
</dbReference>
<keyword evidence="3" id="KW-1185">Reference proteome</keyword>
<proteinExistence type="inferred from homology"/>
<comment type="similarity">
    <text evidence="1">Belongs to the proline racemase family.</text>
</comment>
<sequence length="363" mass="38809">MRSGFPVIETHTGGEITRVVFADGIGLPDLPAAQQVDHLKQNLDWVRRSLTCEPRGMQFAVGAVVTKLPDANRYRVLFFNNVGYLAMCGHGLIGVVEALRYQHLVDAGTGLCESARPAPLSGQVVFETAAGEVIAEVLPGGAVSFQGVPSFRYRTNVELQLEDGTPCVGDIAYGGNWFFLSSVERIEMSLCENLMQRTTMIRSALERDRITGADGAEIDHIELYGHQSFDVSVLADLDESLAGESLAAQGAGVDGLNPSGLHIEGAANFVLCPGHHYDRSPCGTGTSAKLACLAASGKLQPGGIWVQQSVTGSRFLASYERLRDDRGQGEGLVRVTVVGRASVTAVSWQIYDAADPLRFGIGN</sequence>
<dbReference type="PANTHER" id="PTHR33442:SF1">
    <property type="entry name" value="TRANS-3-HYDROXY-L-PROLINE DEHYDRATASE"/>
    <property type="match status" value="1"/>
</dbReference>
<dbReference type="Pfam" id="PF05544">
    <property type="entry name" value="Pro_racemase"/>
    <property type="match status" value="2"/>
</dbReference>
<dbReference type="Proteomes" id="UP000315003">
    <property type="component" value="Chromosome"/>
</dbReference>
<accession>A0A517T133</accession>
<reference evidence="2 3" key="1">
    <citation type="submission" date="2019-02" db="EMBL/GenBank/DDBJ databases">
        <title>Deep-cultivation of Planctomycetes and their phenomic and genomic characterization uncovers novel biology.</title>
        <authorList>
            <person name="Wiegand S."/>
            <person name="Jogler M."/>
            <person name="Boedeker C."/>
            <person name="Pinto D."/>
            <person name="Vollmers J."/>
            <person name="Rivas-Marin E."/>
            <person name="Kohn T."/>
            <person name="Peeters S.H."/>
            <person name="Heuer A."/>
            <person name="Rast P."/>
            <person name="Oberbeckmann S."/>
            <person name="Bunk B."/>
            <person name="Jeske O."/>
            <person name="Meyerdierks A."/>
            <person name="Storesund J.E."/>
            <person name="Kallscheuer N."/>
            <person name="Luecker S."/>
            <person name="Lage O.M."/>
            <person name="Pohl T."/>
            <person name="Merkel B.J."/>
            <person name="Hornburger P."/>
            <person name="Mueller R.-W."/>
            <person name="Bruemmer F."/>
            <person name="Labrenz M."/>
            <person name="Spormann A.M."/>
            <person name="Op den Camp H."/>
            <person name="Overmann J."/>
            <person name="Amann R."/>
            <person name="Jetten M.S.M."/>
            <person name="Mascher T."/>
            <person name="Medema M.H."/>
            <person name="Devos D.P."/>
            <person name="Kaster A.-K."/>
            <person name="Ovreas L."/>
            <person name="Rohde M."/>
            <person name="Galperin M.Y."/>
            <person name="Jogler C."/>
        </authorList>
    </citation>
    <scope>NUCLEOTIDE SEQUENCE [LARGE SCALE GENOMIC DNA]</scope>
    <source>
        <strain evidence="2 3">SV_7m_r</strain>
    </source>
</reference>
<keyword evidence="2" id="KW-0413">Isomerase</keyword>
<dbReference type="Gene3D" id="3.10.310.10">
    <property type="entry name" value="Diaminopimelate Epimerase, Chain A, domain 1"/>
    <property type="match status" value="2"/>
</dbReference>
<name>A0A517T133_9BACT</name>
<dbReference type="EMBL" id="CP036272">
    <property type="protein sequence ID" value="QDT62079.1"/>
    <property type="molecule type" value="Genomic_DNA"/>
</dbReference>